<proteinExistence type="predicted"/>
<name>A0ACC0FR57_9ERIC</name>
<evidence type="ECO:0000313" key="1">
    <source>
        <dbReference type="EMBL" id="KAI7991235.1"/>
    </source>
</evidence>
<reference evidence="1 2" key="1">
    <citation type="journal article" date="2022" name="Plant J.">
        <title>Chromosome-level genome of Camellia lanceoleosa provides a valuable resource for understanding genome evolution and self-incompatibility.</title>
        <authorList>
            <person name="Gong W."/>
            <person name="Xiao S."/>
            <person name="Wang L."/>
            <person name="Liao Z."/>
            <person name="Chang Y."/>
            <person name="Mo W."/>
            <person name="Hu G."/>
            <person name="Li W."/>
            <person name="Zhao G."/>
            <person name="Zhu H."/>
            <person name="Hu X."/>
            <person name="Ji K."/>
            <person name="Xiang X."/>
            <person name="Song Q."/>
            <person name="Yuan D."/>
            <person name="Jin S."/>
            <person name="Zhang L."/>
        </authorList>
    </citation>
    <scope>NUCLEOTIDE SEQUENCE [LARGE SCALE GENOMIC DNA]</scope>
    <source>
        <strain evidence="1">SQ_2022a</strain>
    </source>
</reference>
<comment type="caution">
    <text evidence="1">The sequence shown here is derived from an EMBL/GenBank/DDBJ whole genome shotgun (WGS) entry which is preliminary data.</text>
</comment>
<protein>
    <submittedName>
        <fullName evidence="1">Uncharacterized protein</fullName>
    </submittedName>
</protein>
<dbReference type="EMBL" id="CM045770">
    <property type="protein sequence ID" value="KAI7991235.1"/>
    <property type="molecule type" value="Genomic_DNA"/>
</dbReference>
<dbReference type="Proteomes" id="UP001060215">
    <property type="component" value="Chromosome 13"/>
</dbReference>
<sequence length="261" mass="29821">MFREVRPSLYLWSYLGFFASWAWLFSCLKMDFLNKSTGVVIILVRLTIIFSWFVLRVLLQKDFLYFLGQSADDRLFRRYERLGKTVGSALLFFGNIGLYYYSEKSIACMLTFLFLALYCLCALFCIQPYTDFGVLEFLLGASLNQGLCLFGIHSCSFWFVLIACIVVVGQSADDRLFRGYERLGKTVGSAFLFFENIGLYYYSEKSIACMLTFLFLALYCLCALFCIQSYTDFGGLEFPLGVSLNRGLCLLGFIAAPFGLF</sequence>
<evidence type="ECO:0000313" key="2">
    <source>
        <dbReference type="Proteomes" id="UP001060215"/>
    </source>
</evidence>
<gene>
    <name evidence="1" type="ORF">LOK49_LG12G01763</name>
</gene>
<organism evidence="1 2">
    <name type="scientific">Camellia lanceoleosa</name>
    <dbReference type="NCBI Taxonomy" id="1840588"/>
    <lineage>
        <taxon>Eukaryota</taxon>
        <taxon>Viridiplantae</taxon>
        <taxon>Streptophyta</taxon>
        <taxon>Embryophyta</taxon>
        <taxon>Tracheophyta</taxon>
        <taxon>Spermatophyta</taxon>
        <taxon>Magnoliopsida</taxon>
        <taxon>eudicotyledons</taxon>
        <taxon>Gunneridae</taxon>
        <taxon>Pentapetalae</taxon>
        <taxon>asterids</taxon>
        <taxon>Ericales</taxon>
        <taxon>Theaceae</taxon>
        <taxon>Camellia</taxon>
    </lineage>
</organism>
<accession>A0ACC0FR57</accession>
<keyword evidence="2" id="KW-1185">Reference proteome</keyword>